<dbReference type="Proteomes" id="UP001238088">
    <property type="component" value="Unassembled WGS sequence"/>
</dbReference>
<dbReference type="InterPro" id="IPR004360">
    <property type="entry name" value="Glyas_Fos-R_dOase_dom"/>
</dbReference>
<gene>
    <name evidence="3" type="ORF">J2S17_004254</name>
</gene>
<dbReference type="RefSeq" id="WP_307477666.1">
    <property type="nucleotide sequence ID" value="NZ_JAUSUB010000022.1"/>
</dbReference>
<evidence type="ECO:0000313" key="3">
    <source>
        <dbReference type="EMBL" id="MDQ0272362.1"/>
    </source>
</evidence>
<sequence>MILDTWHVSFTVSEMDRSLAFYRDILGMELIHQQVQQNEYTGKLVGYEDVHLIAAMLRIPAKTPGVSGHVLELIQYVNPQGVKLDTQPCNVGSAHLAFVVDDLLTIYKELKQKGVQFKSEPVAILEGRNKGGYTVYFSDPDQIVLELVQPPTSNTQGE</sequence>
<reference evidence="3 4" key="1">
    <citation type="submission" date="2023-07" db="EMBL/GenBank/DDBJ databases">
        <title>Genomic Encyclopedia of Type Strains, Phase IV (KMG-IV): sequencing the most valuable type-strain genomes for metagenomic binning, comparative biology and taxonomic classification.</title>
        <authorList>
            <person name="Goeker M."/>
        </authorList>
    </citation>
    <scope>NUCLEOTIDE SEQUENCE [LARGE SCALE GENOMIC DNA]</scope>
    <source>
        <strain evidence="3 4">DSM 23494</strain>
    </source>
</reference>
<dbReference type="PANTHER" id="PTHR43048:SF3">
    <property type="entry name" value="METHYLMALONYL-COA EPIMERASE, MITOCHONDRIAL"/>
    <property type="match status" value="1"/>
</dbReference>
<dbReference type="Pfam" id="PF00903">
    <property type="entry name" value="Glyoxalase"/>
    <property type="match status" value="1"/>
</dbReference>
<dbReference type="InterPro" id="IPR018146">
    <property type="entry name" value="Glyoxalase_1_CS"/>
</dbReference>
<evidence type="ECO:0000259" key="2">
    <source>
        <dbReference type="PROSITE" id="PS51819"/>
    </source>
</evidence>
<dbReference type="Gene3D" id="3.10.180.10">
    <property type="entry name" value="2,3-Dihydroxybiphenyl 1,2-Dioxygenase, domain 1"/>
    <property type="match status" value="1"/>
</dbReference>
<dbReference type="EMBL" id="JAUSUB010000022">
    <property type="protein sequence ID" value="MDQ0272362.1"/>
    <property type="molecule type" value="Genomic_DNA"/>
</dbReference>
<dbReference type="InterPro" id="IPR051785">
    <property type="entry name" value="MMCE/EMCE_epimerase"/>
</dbReference>
<keyword evidence="1" id="KW-0479">Metal-binding</keyword>
<dbReference type="SUPFAM" id="SSF54593">
    <property type="entry name" value="Glyoxalase/Bleomycin resistance protein/Dihydroxybiphenyl dioxygenase"/>
    <property type="match status" value="1"/>
</dbReference>
<feature type="domain" description="VOC" evidence="2">
    <location>
        <begin position="2"/>
        <end position="150"/>
    </location>
</feature>
<organism evidence="3 4">
    <name type="scientific">Cytobacillus purgationiresistens</name>
    <dbReference type="NCBI Taxonomy" id="863449"/>
    <lineage>
        <taxon>Bacteria</taxon>
        <taxon>Bacillati</taxon>
        <taxon>Bacillota</taxon>
        <taxon>Bacilli</taxon>
        <taxon>Bacillales</taxon>
        <taxon>Bacillaceae</taxon>
        <taxon>Cytobacillus</taxon>
    </lineage>
</organism>
<name>A0ABU0ANL7_9BACI</name>
<protein>
    <submittedName>
        <fullName evidence="3">Catechol 2,3-dioxygenase-like lactoylglutathione lyase family enzyme</fullName>
    </submittedName>
</protein>
<comment type="caution">
    <text evidence="3">The sequence shown here is derived from an EMBL/GenBank/DDBJ whole genome shotgun (WGS) entry which is preliminary data.</text>
</comment>
<evidence type="ECO:0000256" key="1">
    <source>
        <dbReference type="ARBA" id="ARBA00022723"/>
    </source>
</evidence>
<accession>A0ABU0ANL7</accession>
<dbReference type="PROSITE" id="PS00934">
    <property type="entry name" value="GLYOXALASE_I_1"/>
    <property type="match status" value="1"/>
</dbReference>
<dbReference type="InterPro" id="IPR037523">
    <property type="entry name" value="VOC_core"/>
</dbReference>
<dbReference type="PANTHER" id="PTHR43048">
    <property type="entry name" value="METHYLMALONYL-COA EPIMERASE"/>
    <property type="match status" value="1"/>
</dbReference>
<keyword evidence="4" id="KW-1185">Reference proteome</keyword>
<dbReference type="InterPro" id="IPR029068">
    <property type="entry name" value="Glyas_Bleomycin-R_OHBP_Dase"/>
</dbReference>
<dbReference type="PROSITE" id="PS51819">
    <property type="entry name" value="VOC"/>
    <property type="match status" value="1"/>
</dbReference>
<proteinExistence type="predicted"/>
<evidence type="ECO:0000313" key="4">
    <source>
        <dbReference type="Proteomes" id="UP001238088"/>
    </source>
</evidence>